<dbReference type="InterPro" id="IPR001661">
    <property type="entry name" value="Glyco_hydro_37"/>
</dbReference>
<dbReference type="Proteomes" id="UP000661435">
    <property type="component" value="Unassembled WGS sequence"/>
</dbReference>
<dbReference type="GO" id="GO:0005993">
    <property type="term" value="P:trehalose catabolic process"/>
    <property type="evidence" value="ECO:0007669"/>
    <property type="project" value="TreeGrafter"/>
</dbReference>
<dbReference type="EMBL" id="JACOPP010000004">
    <property type="protein sequence ID" value="MBC5732964.1"/>
    <property type="molecule type" value="Genomic_DNA"/>
</dbReference>
<protein>
    <recommendedName>
        <fullName evidence="1">Mannosylglycerate hydrolase MGH1-like glycoside hydrolase domain-containing protein</fullName>
    </recommendedName>
</protein>
<sequence length="737" mass="82868">MFQISREKYFNTWSAKSPAAMMFLPARLSVSLGAYSFSSGAYTSFPFSEHIKLYEHDADGRYCRLTAEHNGTVLQLEYWKSDPWTVRGRVSTLANGEWGLRFLPVLTVGFEGDGCVSRAPDGSVAMALRSYRFAVALKDRPIRECLTDDEGYVGRRMEELGYYAPLEDAPRPRYRSFLYNLEETPVIDFALCAANGDAGARAGAEAALALEQDALDAIRARAGEALQQEGRFGCCAEALRDVMAWNTLADFKNGRVLTSLTRFWIDKKFGGWFLWLDDVLYHALCAAWSGDWATARCNICASMENAVPAGNLACLMSEFTEWVDRSQPPIFGYIVLKYYELTHDLSLVRQVFPTLHRAHLWWFEHRDGNGNGVLEYGSSPDCGDGHFKRTKLAAKDEAAMDNSPMYDSARFVPEAGTLNMEDVALNSLLALEGESLAKLARALGDADTARTLSAQTDAFKRRIDERLWDEERGLYANRHWENGFVSPSPTSFYPLVAGIPTPERARRLVEHIFDESEFWTAAPLPSIWQKDPAVRDDVYWRGRMWPPLNFFTYLGLKRYGFQEEAHRLAQRSAQVFARAWEEERACYENYNTFTGVGKSVDADPFYGWGALLPLMWVLEFVDTDPDGGLSFGSISGEAMQLRHLRTYLGQMELRLGDAAQVDLDGRTVFRSNARGRFSGFLYESHYAQLTVPAQPEESWVEFPAAEPVSVCVNGAAVPPAARLSLPAGRAARIQLWY</sequence>
<evidence type="ECO:0000313" key="3">
    <source>
        <dbReference type="Proteomes" id="UP000661435"/>
    </source>
</evidence>
<feature type="domain" description="Mannosylglycerate hydrolase MGH1-like glycoside hydrolase" evidence="1">
    <location>
        <begin position="273"/>
        <end position="608"/>
    </location>
</feature>
<organism evidence="2 3">
    <name type="scientific">Lawsonibacter hominis</name>
    <dbReference type="NCBI Taxonomy" id="2763053"/>
    <lineage>
        <taxon>Bacteria</taxon>
        <taxon>Bacillati</taxon>
        <taxon>Bacillota</taxon>
        <taxon>Clostridia</taxon>
        <taxon>Eubacteriales</taxon>
        <taxon>Oscillospiraceae</taxon>
        <taxon>Lawsonibacter</taxon>
    </lineage>
</organism>
<proteinExistence type="predicted"/>
<keyword evidence="3" id="KW-1185">Reference proteome</keyword>
<dbReference type="InterPro" id="IPR012341">
    <property type="entry name" value="6hp_glycosidase-like_sf"/>
</dbReference>
<dbReference type="GO" id="GO:0004555">
    <property type="term" value="F:alpha,alpha-trehalase activity"/>
    <property type="evidence" value="ECO:0007669"/>
    <property type="project" value="InterPro"/>
</dbReference>
<dbReference type="InterPro" id="IPR008928">
    <property type="entry name" value="6-hairpin_glycosidase_sf"/>
</dbReference>
<reference evidence="2" key="1">
    <citation type="submission" date="2020-08" db="EMBL/GenBank/DDBJ databases">
        <title>Genome public.</title>
        <authorList>
            <person name="Liu C."/>
            <person name="Sun Q."/>
        </authorList>
    </citation>
    <scope>NUCLEOTIDE SEQUENCE</scope>
    <source>
        <strain evidence="2">NSJ-51</strain>
    </source>
</reference>
<dbReference type="PANTHER" id="PTHR23403:SF1">
    <property type="entry name" value="TREHALASE"/>
    <property type="match status" value="1"/>
</dbReference>
<comment type="caution">
    <text evidence="2">The sequence shown here is derived from an EMBL/GenBank/DDBJ whole genome shotgun (WGS) entry which is preliminary data.</text>
</comment>
<evidence type="ECO:0000259" key="1">
    <source>
        <dbReference type="Pfam" id="PF22422"/>
    </source>
</evidence>
<dbReference type="InterPro" id="IPR054491">
    <property type="entry name" value="MGH1-like_GH"/>
</dbReference>
<accession>A0A8J6M9X2</accession>
<gene>
    <name evidence="2" type="ORF">H8S57_04390</name>
</gene>
<dbReference type="AlphaFoldDB" id="A0A8J6M9X2"/>
<dbReference type="Pfam" id="PF22422">
    <property type="entry name" value="MGH1-like_GH"/>
    <property type="match status" value="1"/>
</dbReference>
<dbReference type="RefSeq" id="WP_186906861.1">
    <property type="nucleotide sequence ID" value="NZ_JACOPP010000004.1"/>
</dbReference>
<name>A0A8J6M9X2_9FIRM</name>
<dbReference type="Gene3D" id="1.50.10.10">
    <property type="match status" value="1"/>
</dbReference>
<dbReference type="SUPFAM" id="SSF48208">
    <property type="entry name" value="Six-hairpin glycosidases"/>
    <property type="match status" value="1"/>
</dbReference>
<evidence type="ECO:0000313" key="2">
    <source>
        <dbReference type="EMBL" id="MBC5732964.1"/>
    </source>
</evidence>
<dbReference type="PANTHER" id="PTHR23403">
    <property type="entry name" value="TREHALASE"/>
    <property type="match status" value="1"/>
</dbReference>